<dbReference type="RefSeq" id="WP_064355974.1">
    <property type="nucleotide sequence ID" value="NZ_CABGPL010000008.1"/>
</dbReference>
<dbReference type="InterPro" id="IPR011990">
    <property type="entry name" value="TPR-like_helical_dom_sf"/>
</dbReference>
<dbReference type="PANTHER" id="PTHR31350:SF21">
    <property type="entry name" value="F-BOX ONLY PROTEIN 21"/>
    <property type="match status" value="1"/>
</dbReference>
<dbReference type="Pfam" id="PF13371">
    <property type="entry name" value="TPR_9"/>
    <property type="match status" value="1"/>
</dbReference>
<proteinExistence type="inferred from homology"/>
<organism evidence="5 6">
    <name type="scientific">Klebsiella oxytoca</name>
    <dbReference type="NCBI Taxonomy" id="571"/>
    <lineage>
        <taxon>Bacteria</taxon>
        <taxon>Pseudomonadati</taxon>
        <taxon>Pseudomonadota</taxon>
        <taxon>Gammaproteobacteria</taxon>
        <taxon>Enterobacterales</taxon>
        <taxon>Enterobacteriaceae</taxon>
        <taxon>Klebsiella/Raoultella group</taxon>
        <taxon>Klebsiella</taxon>
    </lineage>
</organism>
<dbReference type="NCBIfam" id="NF008188">
    <property type="entry name" value="PRK10941.1"/>
    <property type="match status" value="1"/>
</dbReference>
<evidence type="ECO:0000313" key="4">
    <source>
        <dbReference type="EMBL" id="HAT1679628.1"/>
    </source>
</evidence>
<dbReference type="Pfam" id="PF13369">
    <property type="entry name" value="Transglut_core2"/>
    <property type="match status" value="1"/>
</dbReference>
<dbReference type="Proteomes" id="UP000868497">
    <property type="component" value="Unassembled WGS sequence"/>
</dbReference>
<evidence type="ECO:0000313" key="6">
    <source>
        <dbReference type="Proteomes" id="UP000868497"/>
    </source>
</evidence>
<comment type="similarity">
    <text evidence="1">Belongs to the UPF0162 family.</text>
</comment>
<evidence type="ECO:0000256" key="1">
    <source>
        <dbReference type="ARBA" id="ARBA00007100"/>
    </source>
</evidence>
<dbReference type="Proteomes" id="UP000856143">
    <property type="component" value="Unassembled WGS sequence"/>
</dbReference>
<keyword evidence="2" id="KW-1133">Transmembrane helix</keyword>
<dbReference type="EMBL" id="DACSEO010000001">
    <property type="protein sequence ID" value="HAT1679628.1"/>
    <property type="molecule type" value="Genomic_DNA"/>
</dbReference>
<dbReference type="InterPro" id="IPR032698">
    <property type="entry name" value="SirB1_N"/>
</dbReference>
<evidence type="ECO:0000256" key="2">
    <source>
        <dbReference type="SAM" id="Phobius"/>
    </source>
</evidence>
<name>A0AAD3UGK2_KLEOX</name>
<feature type="transmembrane region" description="Helical" evidence="2">
    <location>
        <begin position="98"/>
        <end position="121"/>
    </location>
</feature>
<keyword evidence="2" id="KW-0472">Membrane</keyword>
<protein>
    <submittedName>
        <fullName evidence="5">Tetratricopeptide repeat-containing protein</fullName>
    </submittedName>
</protein>
<evidence type="ECO:0000313" key="5">
    <source>
        <dbReference type="EMBL" id="HAU4355643.1"/>
    </source>
</evidence>
<reference evidence="5" key="1">
    <citation type="journal article" date="2018" name="Genome Biol.">
        <title>SKESA: strategic k-mer extension for scrupulous assemblies.</title>
        <authorList>
            <person name="Souvorov A."/>
            <person name="Agarwala R."/>
            <person name="Lipman D.J."/>
        </authorList>
    </citation>
    <scope>NUCLEOTIDE SEQUENCE</scope>
    <source>
        <strain evidence="5">AUSMDU00005748</strain>
        <strain evidence="4">R404</strain>
    </source>
</reference>
<sequence>MRSLADFEFNKAPLCDGMVLISELIRDDFPTHYVQDELERLLALAREEIASSWDQERQIERLLELFYNDWGFSDSRGVYRLSDVLWLDKVLNNRQGSAVSLGAILLWIAQGLALPVVPVIFPTQMLLRADPEESEEMWLINPFNGETLNEHTLEVWLKGNISPVAELFNEDLDEADNAEVIRKLLDTLKSALMEERQMELALRTSEALLQFNPEDPYEIRDRGLIYAQLDCDHVALQDLNYFVEQCPEDPISEMIRAQINTISHKQITLH</sequence>
<dbReference type="AlphaFoldDB" id="A0AAD3UGK2"/>
<accession>A0AAD3UGK2</accession>
<dbReference type="PANTHER" id="PTHR31350">
    <property type="entry name" value="SI:DKEY-261L7.2"/>
    <property type="match status" value="1"/>
</dbReference>
<feature type="domain" description="Protein SirB1 N-terminal" evidence="3">
    <location>
        <begin position="34"/>
        <end position="185"/>
    </location>
</feature>
<reference evidence="5" key="2">
    <citation type="submission" date="2019-09" db="EMBL/GenBank/DDBJ databases">
        <authorList>
            <consortium name="NCBI Pathogen Detection Project"/>
        </authorList>
    </citation>
    <scope>NUCLEOTIDE SEQUENCE</scope>
    <source>
        <strain evidence="5">AUSMDU00005748</strain>
        <strain evidence="4">R404</strain>
    </source>
</reference>
<gene>
    <name evidence="5" type="ORF">F6W21_04790</name>
    <name evidence="4" type="ORF">I8Y21_000210</name>
</gene>
<dbReference type="EMBL" id="DACXIC010000004">
    <property type="protein sequence ID" value="HAU4355643.1"/>
    <property type="molecule type" value="Genomic_DNA"/>
</dbReference>
<keyword evidence="2" id="KW-0812">Transmembrane</keyword>
<evidence type="ECO:0000259" key="3">
    <source>
        <dbReference type="Pfam" id="PF13369"/>
    </source>
</evidence>
<comment type="caution">
    <text evidence="5">The sequence shown here is derived from an EMBL/GenBank/DDBJ whole genome shotgun (WGS) entry which is preliminary data.</text>
</comment>
<dbReference type="SUPFAM" id="SSF48452">
    <property type="entry name" value="TPR-like"/>
    <property type="match status" value="1"/>
</dbReference>